<dbReference type="Gramene" id="KXG25074">
    <property type="protein sequence ID" value="KXG25074"/>
    <property type="gene ID" value="SORBI_3007G116300"/>
</dbReference>
<dbReference type="Proteomes" id="UP000000768">
    <property type="component" value="Chromosome 7"/>
</dbReference>
<keyword evidence="2" id="KW-1185">Reference proteome</keyword>
<sequence>MNRVMLPNKMVYKNSTYVLCKHEPSPLVKFSRLSYTGETIQIHGSMKPLSPVQVRKAGTNFIKIKSGGYATWSRLFFPTTNHRRSMKLSRGHPWYKYINITKPRVDIH</sequence>
<dbReference type="EMBL" id="CM000766">
    <property type="protein sequence ID" value="KXG25074.1"/>
    <property type="molecule type" value="Genomic_DNA"/>
</dbReference>
<gene>
    <name evidence="1" type="ORF">SORBI_3007G116300</name>
</gene>
<reference evidence="2" key="2">
    <citation type="journal article" date="2018" name="Plant J.">
        <title>The Sorghum bicolor reference genome: improved assembly, gene annotations, a transcriptome atlas, and signatures of genome organization.</title>
        <authorList>
            <person name="McCormick R.F."/>
            <person name="Truong S.K."/>
            <person name="Sreedasyam A."/>
            <person name="Jenkins J."/>
            <person name="Shu S."/>
            <person name="Sims D."/>
            <person name="Kennedy M."/>
            <person name="Amirebrahimi M."/>
            <person name="Weers B.D."/>
            <person name="McKinley B."/>
            <person name="Mattison A."/>
            <person name="Morishige D.T."/>
            <person name="Grimwood J."/>
            <person name="Schmutz J."/>
            <person name="Mullet J.E."/>
        </authorList>
    </citation>
    <scope>NUCLEOTIDE SEQUENCE [LARGE SCALE GENOMIC DNA]</scope>
    <source>
        <strain evidence="2">cv. BTx623</strain>
    </source>
</reference>
<proteinExistence type="predicted"/>
<dbReference type="AlphaFoldDB" id="A0A1B6PHA6"/>
<protein>
    <submittedName>
        <fullName evidence="1">Uncharacterized protein</fullName>
    </submittedName>
</protein>
<dbReference type="InParanoid" id="A0A1B6PHA6"/>
<accession>A0A1B6PHA6</accession>
<evidence type="ECO:0000313" key="1">
    <source>
        <dbReference type="EMBL" id="KXG25074.1"/>
    </source>
</evidence>
<organism evidence="1 2">
    <name type="scientific">Sorghum bicolor</name>
    <name type="common">Sorghum</name>
    <name type="synonym">Sorghum vulgare</name>
    <dbReference type="NCBI Taxonomy" id="4558"/>
    <lineage>
        <taxon>Eukaryota</taxon>
        <taxon>Viridiplantae</taxon>
        <taxon>Streptophyta</taxon>
        <taxon>Embryophyta</taxon>
        <taxon>Tracheophyta</taxon>
        <taxon>Spermatophyta</taxon>
        <taxon>Magnoliopsida</taxon>
        <taxon>Liliopsida</taxon>
        <taxon>Poales</taxon>
        <taxon>Poaceae</taxon>
        <taxon>PACMAD clade</taxon>
        <taxon>Panicoideae</taxon>
        <taxon>Andropogonodae</taxon>
        <taxon>Andropogoneae</taxon>
        <taxon>Sorghinae</taxon>
        <taxon>Sorghum</taxon>
    </lineage>
</organism>
<reference evidence="1 2" key="1">
    <citation type="journal article" date="2009" name="Nature">
        <title>The Sorghum bicolor genome and the diversification of grasses.</title>
        <authorList>
            <person name="Paterson A.H."/>
            <person name="Bowers J.E."/>
            <person name="Bruggmann R."/>
            <person name="Dubchak I."/>
            <person name="Grimwood J."/>
            <person name="Gundlach H."/>
            <person name="Haberer G."/>
            <person name="Hellsten U."/>
            <person name="Mitros T."/>
            <person name="Poliakov A."/>
            <person name="Schmutz J."/>
            <person name="Spannagl M."/>
            <person name="Tang H."/>
            <person name="Wang X."/>
            <person name="Wicker T."/>
            <person name="Bharti A.K."/>
            <person name="Chapman J."/>
            <person name="Feltus F.A."/>
            <person name="Gowik U."/>
            <person name="Grigoriev I.V."/>
            <person name="Lyons E."/>
            <person name="Maher C.A."/>
            <person name="Martis M."/>
            <person name="Narechania A."/>
            <person name="Otillar R.P."/>
            <person name="Penning B.W."/>
            <person name="Salamov A.A."/>
            <person name="Wang Y."/>
            <person name="Zhang L."/>
            <person name="Carpita N.C."/>
            <person name="Freeling M."/>
            <person name="Gingle A.R."/>
            <person name="Hash C.T."/>
            <person name="Keller B."/>
            <person name="Klein P."/>
            <person name="Kresovich S."/>
            <person name="McCann M.C."/>
            <person name="Ming R."/>
            <person name="Peterson D.G."/>
            <person name="Mehboob-ur-Rahman"/>
            <person name="Ware D."/>
            <person name="Westhoff P."/>
            <person name="Mayer K.F."/>
            <person name="Messing J."/>
            <person name="Rokhsar D.S."/>
        </authorList>
    </citation>
    <scope>NUCLEOTIDE SEQUENCE [LARGE SCALE GENOMIC DNA]</scope>
    <source>
        <strain evidence="2">cv. BTx623</strain>
    </source>
</reference>
<name>A0A1B6PHA6_SORBI</name>
<evidence type="ECO:0000313" key="2">
    <source>
        <dbReference type="Proteomes" id="UP000000768"/>
    </source>
</evidence>